<keyword evidence="1 7" id="KW-0436">Ligase</keyword>
<proteinExistence type="predicted"/>
<accession>A0A921MXG7</accession>
<evidence type="ECO:0000259" key="6">
    <source>
        <dbReference type="Pfam" id="PF00133"/>
    </source>
</evidence>
<evidence type="ECO:0000256" key="4">
    <source>
        <dbReference type="ARBA" id="ARBA00022917"/>
    </source>
</evidence>
<dbReference type="InterPro" id="IPR014729">
    <property type="entry name" value="Rossmann-like_a/b/a_fold"/>
</dbReference>
<feature type="non-terminal residue" evidence="7">
    <location>
        <position position="58"/>
    </location>
</feature>
<dbReference type="AlphaFoldDB" id="A0A921MXG7"/>
<evidence type="ECO:0000256" key="3">
    <source>
        <dbReference type="ARBA" id="ARBA00022840"/>
    </source>
</evidence>
<sequence length="58" mass="6442">MVYPVTGAPLVPSPNLPALENAIQEFWRTDDTFRASIARREGAEEFVFYDGPPFANGL</sequence>
<gene>
    <name evidence="7" type="ORF">K8V81_11915</name>
</gene>
<dbReference type="Pfam" id="PF00133">
    <property type="entry name" value="tRNA-synt_1"/>
    <property type="match status" value="1"/>
</dbReference>
<dbReference type="GO" id="GO:0005524">
    <property type="term" value="F:ATP binding"/>
    <property type="evidence" value="ECO:0007669"/>
    <property type="project" value="UniProtKB-KW"/>
</dbReference>
<organism evidence="7 8">
    <name type="scientific">Brachybacterium massiliense</name>
    <dbReference type="NCBI Taxonomy" id="1755098"/>
    <lineage>
        <taxon>Bacteria</taxon>
        <taxon>Bacillati</taxon>
        <taxon>Actinomycetota</taxon>
        <taxon>Actinomycetes</taxon>
        <taxon>Micrococcales</taxon>
        <taxon>Dermabacteraceae</taxon>
        <taxon>Brachybacterium</taxon>
    </lineage>
</organism>
<dbReference type="EMBL" id="DYUE01000277">
    <property type="protein sequence ID" value="HJG92415.1"/>
    <property type="molecule type" value="Genomic_DNA"/>
</dbReference>
<keyword evidence="3" id="KW-0067">ATP-binding</keyword>
<dbReference type="Gene3D" id="3.40.50.620">
    <property type="entry name" value="HUPs"/>
    <property type="match status" value="1"/>
</dbReference>
<reference evidence="7" key="1">
    <citation type="journal article" date="2021" name="PeerJ">
        <title>Extensive microbial diversity within the chicken gut microbiome revealed by metagenomics and culture.</title>
        <authorList>
            <person name="Gilroy R."/>
            <person name="Ravi A."/>
            <person name="Getino M."/>
            <person name="Pursley I."/>
            <person name="Horton D.L."/>
            <person name="Alikhan N.F."/>
            <person name="Baker D."/>
            <person name="Gharbi K."/>
            <person name="Hall N."/>
            <person name="Watson M."/>
            <person name="Adriaenssens E.M."/>
            <person name="Foster-Nyarko E."/>
            <person name="Jarju S."/>
            <person name="Secka A."/>
            <person name="Antonio M."/>
            <person name="Oren A."/>
            <person name="Chaudhuri R.R."/>
            <person name="La Ragione R."/>
            <person name="Hildebrand F."/>
            <person name="Pallen M.J."/>
        </authorList>
    </citation>
    <scope>NUCLEOTIDE SEQUENCE</scope>
    <source>
        <strain evidence="7">ChiGjej5B5-22894</strain>
    </source>
</reference>
<keyword evidence="2" id="KW-0547">Nucleotide-binding</keyword>
<keyword evidence="5" id="KW-0030">Aminoacyl-tRNA synthetase</keyword>
<evidence type="ECO:0000256" key="1">
    <source>
        <dbReference type="ARBA" id="ARBA00022598"/>
    </source>
</evidence>
<dbReference type="Proteomes" id="UP000742460">
    <property type="component" value="Unassembled WGS sequence"/>
</dbReference>
<dbReference type="SUPFAM" id="SSF52374">
    <property type="entry name" value="Nucleotidylyl transferase"/>
    <property type="match status" value="1"/>
</dbReference>
<dbReference type="InterPro" id="IPR002300">
    <property type="entry name" value="aa-tRNA-synth_Ia"/>
</dbReference>
<comment type="caution">
    <text evidence="7">The sequence shown here is derived from an EMBL/GenBank/DDBJ whole genome shotgun (WGS) entry which is preliminary data.</text>
</comment>
<dbReference type="GO" id="GO:0006418">
    <property type="term" value="P:tRNA aminoacylation for protein translation"/>
    <property type="evidence" value="ECO:0007669"/>
    <property type="project" value="InterPro"/>
</dbReference>
<dbReference type="GO" id="GO:0004812">
    <property type="term" value="F:aminoacyl-tRNA ligase activity"/>
    <property type="evidence" value="ECO:0007669"/>
    <property type="project" value="UniProtKB-KW"/>
</dbReference>
<evidence type="ECO:0000256" key="5">
    <source>
        <dbReference type="ARBA" id="ARBA00023146"/>
    </source>
</evidence>
<reference evidence="7" key="2">
    <citation type="submission" date="2021-09" db="EMBL/GenBank/DDBJ databases">
        <authorList>
            <person name="Gilroy R."/>
        </authorList>
    </citation>
    <scope>NUCLEOTIDE SEQUENCE</scope>
    <source>
        <strain evidence="7">ChiGjej5B5-22894</strain>
    </source>
</reference>
<evidence type="ECO:0000256" key="2">
    <source>
        <dbReference type="ARBA" id="ARBA00022741"/>
    </source>
</evidence>
<evidence type="ECO:0000313" key="7">
    <source>
        <dbReference type="EMBL" id="HJG92415.1"/>
    </source>
</evidence>
<name>A0A921MXG7_9MICO</name>
<keyword evidence="4" id="KW-0648">Protein biosynthesis</keyword>
<feature type="domain" description="Aminoacyl-tRNA synthetase class Ia" evidence="6">
    <location>
        <begin position="23"/>
        <end position="57"/>
    </location>
</feature>
<protein>
    <submittedName>
        <fullName evidence="7">Class I tRNA ligase family protein</fullName>
    </submittedName>
</protein>
<evidence type="ECO:0000313" key="8">
    <source>
        <dbReference type="Proteomes" id="UP000742460"/>
    </source>
</evidence>